<organism evidence="1 3">
    <name type="scientific">Rotaria magnacalcarata</name>
    <dbReference type="NCBI Taxonomy" id="392030"/>
    <lineage>
        <taxon>Eukaryota</taxon>
        <taxon>Metazoa</taxon>
        <taxon>Spiralia</taxon>
        <taxon>Gnathifera</taxon>
        <taxon>Rotifera</taxon>
        <taxon>Eurotatoria</taxon>
        <taxon>Bdelloidea</taxon>
        <taxon>Philodinida</taxon>
        <taxon>Philodinidae</taxon>
        <taxon>Rotaria</taxon>
    </lineage>
</organism>
<evidence type="ECO:0008006" key="5">
    <source>
        <dbReference type="Google" id="ProtNLM"/>
    </source>
</evidence>
<dbReference type="AlphaFoldDB" id="A0A816Q5T9"/>
<proteinExistence type="predicted"/>
<gene>
    <name evidence="2" type="ORF">OVN521_LOCUS24833</name>
    <name evidence="1" type="ORF">WKI299_LOCUS11486</name>
</gene>
<dbReference type="Proteomes" id="UP000663866">
    <property type="component" value="Unassembled WGS sequence"/>
</dbReference>
<dbReference type="EMBL" id="CAJOBG010006020">
    <property type="protein sequence ID" value="CAF4173252.1"/>
    <property type="molecule type" value="Genomic_DNA"/>
</dbReference>
<dbReference type="GO" id="GO:0003676">
    <property type="term" value="F:nucleic acid binding"/>
    <property type="evidence" value="ECO:0007669"/>
    <property type="project" value="InterPro"/>
</dbReference>
<dbReference type="PANTHER" id="PTHR46060">
    <property type="entry name" value="MARINER MOS1 TRANSPOSASE-LIKE PROTEIN"/>
    <property type="match status" value="1"/>
</dbReference>
<accession>A0A816Q5T9</accession>
<dbReference type="Gene3D" id="3.30.420.10">
    <property type="entry name" value="Ribonuclease H-like superfamily/Ribonuclease H"/>
    <property type="match status" value="1"/>
</dbReference>
<evidence type="ECO:0000313" key="1">
    <source>
        <dbReference type="EMBL" id="CAF2057670.1"/>
    </source>
</evidence>
<reference evidence="1" key="1">
    <citation type="submission" date="2021-02" db="EMBL/GenBank/DDBJ databases">
        <authorList>
            <person name="Nowell W R."/>
        </authorList>
    </citation>
    <scope>NUCLEOTIDE SEQUENCE</scope>
</reference>
<dbReference type="PANTHER" id="PTHR46060:SF1">
    <property type="entry name" value="MARINER MOS1 TRANSPOSASE-LIKE PROTEIN"/>
    <property type="match status" value="1"/>
</dbReference>
<protein>
    <recommendedName>
        <fullName evidence="5">Transposase</fullName>
    </recommendedName>
</protein>
<evidence type="ECO:0000313" key="4">
    <source>
        <dbReference type="Proteomes" id="UP000663866"/>
    </source>
</evidence>
<comment type="caution">
    <text evidence="1">The sequence shown here is derived from an EMBL/GenBank/DDBJ whole genome shotgun (WGS) entry which is preliminary data.</text>
</comment>
<name>A0A816Q5T9_9BILA</name>
<evidence type="ECO:0000313" key="2">
    <source>
        <dbReference type="EMBL" id="CAF4173252.1"/>
    </source>
</evidence>
<dbReference type="Proteomes" id="UP000663856">
    <property type="component" value="Unassembled WGS sequence"/>
</dbReference>
<dbReference type="InterPro" id="IPR052709">
    <property type="entry name" value="Transposase-MT_Hybrid"/>
</dbReference>
<sequence>MDKYRQSPPTIANTLVGWIVNLSMQTILQMFHPIYSPHQQYSPPLRTVKRWAKWFREGREEVDDEARPADHTIEELQEQTGLSYSTTQRIISDHLQLRKITARYIPKHLTDFQRAERVRICEENLEKFEKRIWRLCDVVTGDESWFYHKQIGRKSTNAAWVAKGHPPPTVVRLSKFAPKTLFSTSFKSNGPVIIHRIERGQTIDHRYYIDNFLQPAANEIKRQRSSFATRGIKVLHDNGKPHVHKAVCDYLESEDITIVPHPPNSPDLAACDFWLFDFVKQNIDEQNDAESLNDAITTFMYSMDPEEYRKTFDKWVERMQLRVDNNGEYFEHLMK</sequence>
<dbReference type="InterPro" id="IPR036397">
    <property type="entry name" value="RNaseH_sf"/>
</dbReference>
<keyword evidence="4" id="KW-1185">Reference proteome</keyword>
<evidence type="ECO:0000313" key="3">
    <source>
        <dbReference type="Proteomes" id="UP000663856"/>
    </source>
</evidence>
<dbReference type="EMBL" id="CAJNRF010004227">
    <property type="protein sequence ID" value="CAF2057670.1"/>
    <property type="molecule type" value="Genomic_DNA"/>
</dbReference>